<gene>
    <name evidence="10" type="ORF">SAMN05192579_11634</name>
</gene>
<evidence type="ECO:0000256" key="4">
    <source>
        <dbReference type="ARBA" id="ARBA00022679"/>
    </source>
</evidence>
<keyword evidence="7 9" id="KW-0067">ATP-binding</keyword>
<dbReference type="RefSeq" id="WP_092704956.1">
    <property type="nucleotide sequence ID" value="NZ_FOSR01000016.1"/>
</dbReference>
<sequence length="171" mass="18392">MGKAVAVVVMGVSGCGKSGLGAALAKAQGWPFLEGDSLHSPTNIARMQAGQPLTDADRAPWLAAIETWMSDRLRGGYSVVVACSALRRSYRDGLRRAGAVRFVYLQVPRDELDRRMRAREHFMPPSLLDSQLATLEPPTVDEAALILPPAPPGELLAQTRQWLATGESAAN</sequence>
<name>A0A1I4FAH6_9GAMM</name>
<protein>
    <recommendedName>
        <fullName evidence="3 9">Gluconokinase</fullName>
        <ecNumber evidence="3 9">2.7.1.12</ecNumber>
    </recommendedName>
</protein>
<evidence type="ECO:0000256" key="2">
    <source>
        <dbReference type="ARBA" id="ARBA00008420"/>
    </source>
</evidence>
<dbReference type="GO" id="GO:0005737">
    <property type="term" value="C:cytoplasm"/>
    <property type="evidence" value="ECO:0007669"/>
    <property type="project" value="TreeGrafter"/>
</dbReference>
<organism evidence="10 11">
    <name type="scientific">Rhodanobacter glycinis</name>
    <dbReference type="NCBI Taxonomy" id="582702"/>
    <lineage>
        <taxon>Bacteria</taxon>
        <taxon>Pseudomonadati</taxon>
        <taxon>Pseudomonadota</taxon>
        <taxon>Gammaproteobacteria</taxon>
        <taxon>Lysobacterales</taxon>
        <taxon>Rhodanobacteraceae</taxon>
        <taxon>Rhodanobacter</taxon>
    </lineage>
</organism>
<accession>A0A1I4FAH6</accession>
<dbReference type="EMBL" id="FOSR01000016">
    <property type="protein sequence ID" value="SFL14290.1"/>
    <property type="molecule type" value="Genomic_DNA"/>
</dbReference>
<comment type="catalytic activity">
    <reaction evidence="8 9">
        <text>D-gluconate + ATP = 6-phospho-D-gluconate + ADP + H(+)</text>
        <dbReference type="Rhea" id="RHEA:19433"/>
        <dbReference type="ChEBI" id="CHEBI:15378"/>
        <dbReference type="ChEBI" id="CHEBI:18391"/>
        <dbReference type="ChEBI" id="CHEBI:30616"/>
        <dbReference type="ChEBI" id="CHEBI:58759"/>
        <dbReference type="ChEBI" id="CHEBI:456216"/>
        <dbReference type="EC" id="2.7.1.12"/>
    </reaction>
</comment>
<dbReference type="GO" id="GO:0005975">
    <property type="term" value="P:carbohydrate metabolic process"/>
    <property type="evidence" value="ECO:0007669"/>
    <property type="project" value="InterPro"/>
</dbReference>
<dbReference type="Proteomes" id="UP000198725">
    <property type="component" value="Unassembled WGS sequence"/>
</dbReference>
<dbReference type="PROSITE" id="PS51257">
    <property type="entry name" value="PROKAR_LIPOPROTEIN"/>
    <property type="match status" value="1"/>
</dbReference>
<dbReference type="AlphaFoldDB" id="A0A1I4FAH6"/>
<comment type="similarity">
    <text evidence="2 9">Belongs to the gluconokinase GntK/GntV family.</text>
</comment>
<dbReference type="GO" id="GO:0005524">
    <property type="term" value="F:ATP binding"/>
    <property type="evidence" value="ECO:0007669"/>
    <property type="project" value="UniProtKB-KW"/>
</dbReference>
<evidence type="ECO:0000256" key="7">
    <source>
        <dbReference type="ARBA" id="ARBA00022840"/>
    </source>
</evidence>
<dbReference type="Gene3D" id="3.40.50.300">
    <property type="entry name" value="P-loop containing nucleotide triphosphate hydrolases"/>
    <property type="match status" value="1"/>
</dbReference>
<evidence type="ECO:0000256" key="5">
    <source>
        <dbReference type="ARBA" id="ARBA00022741"/>
    </source>
</evidence>
<evidence type="ECO:0000313" key="11">
    <source>
        <dbReference type="Proteomes" id="UP000198725"/>
    </source>
</evidence>
<evidence type="ECO:0000256" key="1">
    <source>
        <dbReference type="ARBA" id="ARBA00004761"/>
    </source>
</evidence>
<evidence type="ECO:0000256" key="8">
    <source>
        <dbReference type="ARBA" id="ARBA00048090"/>
    </source>
</evidence>
<keyword evidence="4 9" id="KW-0808">Transferase</keyword>
<dbReference type="SUPFAM" id="SSF52540">
    <property type="entry name" value="P-loop containing nucleoside triphosphate hydrolases"/>
    <property type="match status" value="1"/>
</dbReference>
<evidence type="ECO:0000313" key="10">
    <source>
        <dbReference type="EMBL" id="SFL14290.1"/>
    </source>
</evidence>
<dbReference type="PANTHER" id="PTHR43442:SF3">
    <property type="entry name" value="GLUCONOKINASE-RELATED"/>
    <property type="match status" value="1"/>
</dbReference>
<dbReference type="InterPro" id="IPR027417">
    <property type="entry name" value="P-loop_NTPase"/>
</dbReference>
<dbReference type="GO" id="GO:0046316">
    <property type="term" value="F:gluconokinase activity"/>
    <property type="evidence" value="ECO:0007669"/>
    <property type="project" value="UniProtKB-EC"/>
</dbReference>
<keyword evidence="6 9" id="KW-0418">Kinase</keyword>
<evidence type="ECO:0000256" key="6">
    <source>
        <dbReference type="ARBA" id="ARBA00022777"/>
    </source>
</evidence>
<dbReference type="CDD" id="cd02021">
    <property type="entry name" value="GntK"/>
    <property type="match status" value="1"/>
</dbReference>
<dbReference type="PANTHER" id="PTHR43442">
    <property type="entry name" value="GLUCONOKINASE-RELATED"/>
    <property type="match status" value="1"/>
</dbReference>
<dbReference type="NCBIfam" id="TIGR01313">
    <property type="entry name" value="therm_gnt_kin"/>
    <property type="match status" value="1"/>
</dbReference>
<comment type="pathway">
    <text evidence="1">Carbohydrate acid metabolism.</text>
</comment>
<reference evidence="11" key="1">
    <citation type="submission" date="2016-10" db="EMBL/GenBank/DDBJ databases">
        <authorList>
            <person name="Varghese N."/>
            <person name="Submissions S."/>
        </authorList>
    </citation>
    <scope>NUCLEOTIDE SEQUENCE [LARGE SCALE GENOMIC DNA]</scope>
    <source>
        <strain evidence="11">MO64</strain>
    </source>
</reference>
<keyword evidence="5 9" id="KW-0547">Nucleotide-binding</keyword>
<dbReference type="EC" id="2.7.1.12" evidence="3 9"/>
<proteinExistence type="inferred from homology"/>
<dbReference type="InterPro" id="IPR006001">
    <property type="entry name" value="Therm_gnt_kin"/>
</dbReference>
<dbReference type="Pfam" id="PF13671">
    <property type="entry name" value="AAA_33"/>
    <property type="match status" value="1"/>
</dbReference>
<evidence type="ECO:0000256" key="9">
    <source>
        <dbReference type="RuleBase" id="RU363066"/>
    </source>
</evidence>
<evidence type="ECO:0000256" key="3">
    <source>
        <dbReference type="ARBA" id="ARBA00012054"/>
    </source>
</evidence>
<keyword evidence="11" id="KW-1185">Reference proteome</keyword>